<dbReference type="InterPro" id="IPR010448">
    <property type="entry name" value="Torsin"/>
</dbReference>
<feature type="compositionally biased region" description="Acidic residues" evidence="8">
    <location>
        <begin position="1"/>
        <end position="19"/>
    </location>
</feature>
<name>A0AAV6FG09_9TELE</name>
<keyword evidence="4" id="KW-0547">Nucleotide-binding</keyword>
<dbReference type="Proteomes" id="UP000823561">
    <property type="component" value="Chromosome 23"/>
</dbReference>
<evidence type="ECO:0000256" key="2">
    <source>
        <dbReference type="ARBA" id="ARBA00006235"/>
    </source>
</evidence>
<dbReference type="SUPFAM" id="SSF52540">
    <property type="entry name" value="P-loop containing nucleoside triphosphate hydrolases"/>
    <property type="match status" value="1"/>
</dbReference>
<sequence length="412" mass="47332">MGDQDLTEESGSEEQEDQEDKSIHENGVHRFSQLSASVQAVVRIRQKYQALKKRRLEMSALQPSFSSPRTSPKIFTFDAQSVNSPPVIRKKKRRKRGKVLYPSDGYRKVVPDREHSRAKNCLFLLCIILFLQIYNAIENLDDHVLRYDLEGLEKVLKREVFGQQEVRDNLMEHLKDYLSTYVHSKPLVLSLHGPTGVGKSHLGRLLTQHFRYMVGERLVLQYFALHHCPSNDEVVSCAQSLSTLVSDMVTQAEDEEKIPVFIFDEVEHMPGPLLDTLYELIRSRHMNEYLNVIYILISNHGHEEITKFVLHNSSSSLAGDGRGHVSRELVPLLRHSLVKRHLLWKDAEILTLTLLEKSHVVQCFVDEMSREGFYPDLAHIEQLAGEISYYFVGGREFSRTGCKQVVAKVNLL</sequence>
<dbReference type="Pfam" id="PF06309">
    <property type="entry name" value="Torsin"/>
    <property type="match status" value="1"/>
</dbReference>
<dbReference type="GO" id="GO:0005524">
    <property type="term" value="F:ATP binding"/>
    <property type="evidence" value="ECO:0007669"/>
    <property type="project" value="UniProtKB-KW"/>
</dbReference>
<evidence type="ECO:0000313" key="11">
    <source>
        <dbReference type="Proteomes" id="UP000823561"/>
    </source>
</evidence>
<evidence type="ECO:0000256" key="5">
    <source>
        <dbReference type="ARBA" id="ARBA00022840"/>
    </source>
</evidence>
<reference evidence="10" key="1">
    <citation type="submission" date="2020-10" db="EMBL/GenBank/DDBJ databases">
        <title>Chromosome-scale genome assembly of the Allis shad, Alosa alosa.</title>
        <authorList>
            <person name="Margot Z."/>
            <person name="Christophe K."/>
            <person name="Cabau C."/>
            <person name="Louis A."/>
            <person name="Berthelot C."/>
            <person name="Parey E."/>
            <person name="Roest Crollius H."/>
            <person name="Montfort J."/>
            <person name="Robinson-Rechavi M."/>
            <person name="Bucao C."/>
            <person name="Bouchez O."/>
            <person name="Gislard M."/>
            <person name="Lluch J."/>
            <person name="Milhes M."/>
            <person name="Lampietro C."/>
            <person name="Lopez Roques C."/>
            <person name="Donnadieu C."/>
            <person name="Braasch I."/>
            <person name="Desvignes T."/>
            <person name="Postlethwait J."/>
            <person name="Bobe J."/>
            <person name="Guiguen Y."/>
        </authorList>
    </citation>
    <scope>NUCLEOTIDE SEQUENCE</scope>
    <source>
        <strain evidence="10">M-15738</strain>
        <tissue evidence="10">Blood</tissue>
    </source>
</reference>
<evidence type="ECO:0000256" key="3">
    <source>
        <dbReference type="ARBA" id="ARBA00022692"/>
    </source>
</evidence>
<comment type="similarity">
    <text evidence="2">Belongs to the ClpA/ClpB family. Torsin subfamily.</text>
</comment>
<dbReference type="InterPro" id="IPR001270">
    <property type="entry name" value="ClpA/B"/>
</dbReference>
<dbReference type="InterPro" id="IPR027417">
    <property type="entry name" value="P-loop_NTPase"/>
</dbReference>
<comment type="caution">
    <text evidence="10">The sequence shown here is derived from an EMBL/GenBank/DDBJ whole genome shotgun (WGS) entry which is preliminary data.</text>
</comment>
<keyword evidence="7" id="KW-0472">Membrane</keyword>
<dbReference type="GO" id="GO:0016887">
    <property type="term" value="F:ATP hydrolysis activity"/>
    <property type="evidence" value="ECO:0007669"/>
    <property type="project" value="InterPro"/>
</dbReference>
<evidence type="ECO:0000256" key="8">
    <source>
        <dbReference type="SAM" id="MobiDB-lite"/>
    </source>
</evidence>
<protein>
    <recommendedName>
        <fullName evidence="9">Torsin-1A C-terminal domain-containing protein</fullName>
    </recommendedName>
</protein>
<dbReference type="InterPro" id="IPR049337">
    <property type="entry name" value="TOR1A_C"/>
</dbReference>
<evidence type="ECO:0000256" key="4">
    <source>
        <dbReference type="ARBA" id="ARBA00022741"/>
    </source>
</evidence>
<evidence type="ECO:0000259" key="9">
    <source>
        <dbReference type="Pfam" id="PF21376"/>
    </source>
</evidence>
<organism evidence="10 11">
    <name type="scientific">Alosa alosa</name>
    <name type="common">allis shad</name>
    <dbReference type="NCBI Taxonomy" id="278164"/>
    <lineage>
        <taxon>Eukaryota</taxon>
        <taxon>Metazoa</taxon>
        <taxon>Chordata</taxon>
        <taxon>Craniata</taxon>
        <taxon>Vertebrata</taxon>
        <taxon>Euteleostomi</taxon>
        <taxon>Actinopterygii</taxon>
        <taxon>Neopterygii</taxon>
        <taxon>Teleostei</taxon>
        <taxon>Clupei</taxon>
        <taxon>Clupeiformes</taxon>
        <taxon>Clupeoidei</taxon>
        <taxon>Clupeidae</taxon>
        <taxon>Alosa</taxon>
    </lineage>
</organism>
<dbReference type="PANTHER" id="PTHR10760">
    <property type="entry name" value="TORSIN"/>
    <property type="match status" value="1"/>
</dbReference>
<dbReference type="GO" id="GO:0005635">
    <property type="term" value="C:nuclear envelope"/>
    <property type="evidence" value="ECO:0007669"/>
    <property type="project" value="TreeGrafter"/>
</dbReference>
<comment type="subcellular location">
    <subcellularLocation>
        <location evidence="1">Membrane</location>
        <topology evidence="1">Single-pass membrane protein</topology>
    </subcellularLocation>
</comment>
<dbReference type="EMBL" id="JADWDJ010000023">
    <property type="protein sequence ID" value="KAG5261738.1"/>
    <property type="molecule type" value="Genomic_DNA"/>
</dbReference>
<dbReference type="AlphaFoldDB" id="A0AAV6FG09"/>
<keyword evidence="5" id="KW-0067">ATP-binding</keyword>
<keyword evidence="11" id="KW-1185">Reference proteome</keyword>
<feature type="domain" description="Torsin-1A C-terminal" evidence="9">
    <location>
        <begin position="355"/>
        <end position="409"/>
    </location>
</feature>
<dbReference type="PANTHER" id="PTHR10760:SF1">
    <property type="entry name" value="TORSIN-4A"/>
    <property type="match status" value="1"/>
</dbReference>
<evidence type="ECO:0000256" key="6">
    <source>
        <dbReference type="ARBA" id="ARBA00022989"/>
    </source>
</evidence>
<accession>A0AAV6FG09</accession>
<keyword evidence="6" id="KW-1133">Transmembrane helix</keyword>
<dbReference type="Pfam" id="PF21376">
    <property type="entry name" value="TOR1A_C"/>
    <property type="match status" value="1"/>
</dbReference>
<evidence type="ECO:0000256" key="1">
    <source>
        <dbReference type="ARBA" id="ARBA00004167"/>
    </source>
</evidence>
<feature type="region of interest" description="Disordered" evidence="8">
    <location>
        <begin position="1"/>
        <end position="28"/>
    </location>
</feature>
<proteinExistence type="inferred from homology"/>
<evidence type="ECO:0000313" key="10">
    <source>
        <dbReference type="EMBL" id="KAG5261738.1"/>
    </source>
</evidence>
<dbReference type="GO" id="GO:0016020">
    <property type="term" value="C:membrane"/>
    <property type="evidence" value="ECO:0007669"/>
    <property type="project" value="UniProtKB-SubCell"/>
</dbReference>
<dbReference type="PRINTS" id="PR00300">
    <property type="entry name" value="CLPPROTEASEA"/>
</dbReference>
<gene>
    <name evidence="10" type="ORF">AALO_G00287810</name>
</gene>
<keyword evidence="3" id="KW-0812">Transmembrane</keyword>
<dbReference type="GO" id="GO:0005788">
    <property type="term" value="C:endoplasmic reticulum lumen"/>
    <property type="evidence" value="ECO:0007669"/>
    <property type="project" value="TreeGrafter"/>
</dbReference>
<evidence type="ECO:0000256" key="7">
    <source>
        <dbReference type="ARBA" id="ARBA00023136"/>
    </source>
</evidence>
<dbReference type="Gene3D" id="3.40.50.300">
    <property type="entry name" value="P-loop containing nucleotide triphosphate hydrolases"/>
    <property type="match status" value="1"/>
</dbReference>